<proteinExistence type="predicted"/>
<protein>
    <submittedName>
        <fullName evidence="2">Uncharacterized protein</fullName>
    </submittedName>
</protein>
<dbReference type="Proteomes" id="UP001283361">
    <property type="component" value="Unassembled WGS sequence"/>
</dbReference>
<keyword evidence="1" id="KW-0812">Transmembrane</keyword>
<feature type="transmembrane region" description="Helical" evidence="1">
    <location>
        <begin position="108"/>
        <end position="129"/>
    </location>
</feature>
<sequence length="135" mass="15435">MIILVFTRTTAISMRVTAIKGPMECWILHSPKFDRDAEKSSGISHHSYGFFLSLVSMYEVQKPNYYFNEQDKLNDRSSLIFEPRCMYFSFQKMSSVCKLSCRLGDSRVLLGCGSFIGVNSQIFGAFWPLSYGSDH</sequence>
<keyword evidence="3" id="KW-1185">Reference proteome</keyword>
<dbReference type="EMBL" id="JAWDGP010001872">
    <property type="protein sequence ID" value="KAK3787298.1"/>
    <property type="molecule type" value="Genomic_DNA"/>
</dbReference>
<evidence type="ECO:0000313" key="2">
    <source>
        <dbReference type="EMBL" id="KAK3787298.1"/>
    </source>
</evidence>
<gene>
    <name evidence="2" type="ORF">RRG08_056019</name>
</gene>
<dbReference type="AlphaFoldDB" id="A0AAE1AG77"/>
<name>A0AAE1AG77_9GAST</name>
<keyword evidence="1" id="KW-0472">Membrane</keyword>
<evidence type="ECO:0000256" key="1">
    <source>
        <dbReference type="SAM" id="Phobius"/>
    </source>
</evidence>
<keyword evidence="1" id="KW-1133">Transmembrane helix</keyword>
<evidence type="ECO:0000313" key="3">
    <source>
        <dbReference type="Proteomes" id="UP001283361"/>
    </source>
</evidence>
<accession>A0AAE1AG77</accession>
<reference evidence="2" key="1">
    <citation type="journal article" date="2023" name="G3 (Bethesda)">
        <title>A reference genome for the long-term kleptoplast-retaining sea slug Elysia crispata morphotype clarki.</title>
        <authorList>
            <person name="Eastman K.E."/>
            <person name="Pendleton A.L."/>
            <person name="Shaikh M.A."/>
            <person name="Suttiyut T."/>
            <person name="Ogas R."/>
            <person name="Tomko P."/>
            <person name="Gavelis G."/>
            <person name="Widhalm J.R."/>
            <person name="Wisecaver J.H."/>
        </authorList>
    </citation>
    <scope>NUCLEOTIDE SEQUENCE</scope>
    <source>
        <strain evidence="2">ECLA1</strain>
    </source>
</reference>
<comment type="caution">
    <text evidence="2">The sequence shown here is derived from an EMBL/GenBank/DDBJ whole genome shotgun (WGS) entry which is preliminary data.</text>
</comment>
<organism evidence="2 3">
    <name type="scientific">Elysia crispata</name>
    <name type="common">lettuce slug</name>
    <dbReference type="NCBI Taxonomy" id="231223"/>
    <lineage>
        <taxon>Eukaryota</taxon>
        <taxon>Metazoa</taxon>
        <taxon>Spiralia</taxon>
        <taxon>Lophotrochozoa</taxon>
        <taxon>Mollusca</taxon>
        <taxon>Gastropoda</taxon>
        <taxon>Heterobranchia</taxon>
        <taxon>Euthyneura</taxon>
        <taxon>Panpulmonata</taxon>
        <taxon>Sacoglossa</taxon>
        <taxon>Placobranchoidea</taxon>
        <taxon>Plakobranchidae</taxon>
        <taxon>Elysia</taxon>
    </lineage>
</organism>